<evidence type="ECO:0000313" key="7">
    <source>
        <dbReference type="Proteomes" id="UP001157733"/>
    </source>
</evidence>
<reference evidence="6 7" key="1">
    <citation type="submission" date="2022-09" db="EMBL/GenBank/DDBJ databases">
        <authorList>
            <person name="Kop L."/>
        </authorList>
    </citation>
    <scope>NUCLEOTIDE SEQUENCE [LARGE SCALE GENOMIC DNA]</scope>
    <source>
        <strain evidence="6 7">347</strain>
    </source>
</reference>
<dbReference type="PANTHER" id="PTHR21600">
    <property type="entry name" value="MITOCHONDRIAL RNA PSEUDOURIDINE SYNTHASE"/>
    <property type="match status" value="1"/>
</dbReference>
<dbReference type="Pfam" id="PF00849">
    <property type="entry name" value="PseudoU_synth_2"/>
    <property type="match status" value="1"/>
</dbReference>
<dbReference type="InterPro" id="IPR002942">
    <property type="entry name" value="S4_RNA-bd"/>
</dbReference>
<keyword evidence="2 4" id="KW-0413">Isomerase</keyword>
<evidence type="ECO:0000256" key="4">
    <source>
        <dbReference type="RuleBase" id="RU362028"/>
    </source>
</evidence>
<gene>
    <name evidence="6" type="ORF">NSPWAT_2177</name>
</gene>
<dbReference type="PROSITE" id="PS50889">
    <property type="entry name" value="S4"/>
    <property type="match status" value="1"/>
</dbReference>
<dbReference type="EMBL" id="OX336137">
    <property type="protein sequence ID" value="CAI2719033.1"/>
    <property type="molecule type" value="Genomic_DNA"/>
</dbReference>
<dbReference type="PANTHER" id="PTHR21600:SF44">
    <property type="entry name" value="RIBOSOMAL LARGE SUBUNIT PSEUDOURIDINE SYNTHASE D"/>
    <property type="match status" value="1"/>
</dbReference>
<keyword evidence="3" id="KW-0694">RNA-binding</keyword>
<protein>
    <recommendedName>
        <fullName evidence="4">Pseudouridine synthase</fullName>
        <ecNumber evidence="4">5.4.99.-</ecNumber>
    </recommendedName>
</protein>
<evidence type="ECO:0000256" key="1">
    <source>
        <dbReference type="ARBA" id="ARBA00010876"/>
    </source>
</evidence>
<comment type="catalytic activity">
    <reaction evidence="4">
        <text>a uridine in RNA = a pseudouridine in RNA</text>
        <dbReference type="Rhea" id="RHEA:48348"/>
        <dbReference type="Rhea" id="RHEA-COMP:12068"/>
        <dbReference type="Rhea" id="RHEA-COMP:12069"/>
        <dbReference type="ChEBI" id="CHEBI:65314"/>
        <dbReference type="ChEBI" id="CHEBI:65315"/>
    </reaction>
</comment>
<dbReference type="CDD" id="cd00165">
    <property type="entry name" value="S4"/>
    <property type="match status" value="1"/>
</dbReference>
<feature type="domain" description="RNA-binding S4" evidence="5">
    <location>
        <begin position="15"/>
        <end position="79"/>
    </location>
</feature>
<dbReference type="InterPro" id="IPR020103">
    <property type="entry name" value="PsdUridine_synth_cat_dom_sf"/>
</dbReference>
<dbReference type="CDD" id="cd02869">
    <property type="entry name" value="PseudoU_synth_RluA_like"/>
    <property type="match status" value="1"/>
</dbReference>
<dbReference type="SUPFAM" id="SSF55120">
    <property type="entry name" value="Pseudouridine synthase"/>
    <property type="match status" value="1"/>
</dbReference>
<dbReference type="InterPro" id="IPR036986">
    <property type="entry name" value="S4_RNA-bd_sf"/>
</dbReference>
<name>A0ABN8W0A8_9BACT</name>
<sequence>MEQFEYDIDPPCAKKRLDVFLTEVQSDISRSYIQKLIDSERVTVNGAAAKPHYKVKAGDRVALTVPDPQPLDVQAEAIPLNIVYEDASLIVVDKPPGLVVHPAPGHGGGTLVNALLHHCKDLKGIGGVERPGIVHRLDKDTSGLVLVAKTGAALNDLLRQFKERQVKKVYLALVKGKVEPASGWIDAPIGRHRQHRKKMALNDDGRAAQTYYEVEKQFSQFALLRAEPKTGRTHQIRVHLASIGHPILGDRLYGHLRGATVPRIARQALHAHRLEVTHPESGQALQWVSPLPADLVQAMNPEQKMT</sequence>
<comment type="similarity">
    <text evidence="1 4">Belongs to the pseudouridine synthase RluA family.</text>
</comment>
<dbReference type="NCBIfam" id="TIGR00005">
    <property type="entry name" value="rluA_subfam"/>
    <property type="match status" value="1"/>
</dbReference>
<evidence type="ECO:0000313" key="6">
    <source>
        <dbReference type="EMBL" id="CAI2719033.1"/>
    </source>
</evidence>
<dbReference type="RefSeq" id="WP_282011891.1">
    <property type="nucleotide sequence ID" value="NZ_OX336137.1"/>
</dbReference>
<evidence type="ECO:0000256" key="2">
    <source>
        <dbReference type="ARBA" id="ARBA00023235"/>
    </source>
</evidence>
<evidence type="ECO:0000259" key="5">
    <source>
        <dbReference type="SMART" id="SM00363"/>
    </source>
</evidence>
<keyword evidence="7" id="KW-1185">Reference proteome</keyword>
<dbReference type="InterPro" id="IPR006145">
    <property type="entry name" value="PsdUridine_synth_RsuA/RluA"/>
</dbReference>
<organism evidence="6 7">
    <name type="scientific">Nitrospina watsonii</name>
    <dbReference type="NCBI Taxonomy" id="1323948"/>
    <lineage>
        <taxon>Bacteria</taxon>
        <taxon>Pseudomonadati</taxon>
        <taxon>Nitrospinota/Tectimicrobiota group</taxon>
        <taxon>Nitrospinota</taxon>
        <taxon>Nitrospinia</taxon>
        <taxon>Nitrospinales</taxon>
        <taxon>Nitrospinaceae</taxon>
        <taxon>Nitrospina</taxon>
    </lineage>
</organism>
<dbReference type="InterPro" id="IPR006224">
    <property type="entry name" value="PsdUridine_synth_RluA-like_CS"/>
</dbReference>
<dbReference type="PROSITE" id="PS01129">
    <property type="entry name" value="PSI_RLU"/>
    <property type="match status" value="1"/>
</dbReference>
<dbReference type="GO" id="GO:0016853">
    <property type="term" value="F:isomerase activity"/>
    <property type="evidence" value="ECO:0007669"/>
    <property type="project" value="UniProtKB-KW"/>
</dbReference>
<dbReference type="Gene3D" id="3.10.290.10">
    <property type="entry name" value="RNA-binding S4 domain"/>
    <property type="match status" value="1"/>
</dbReference>
<dbReference type="InterPro" id="IPR050188">
    <property type="entry name" value="RluA_PseudoU_synthase"/>
</dbReference>
<dbReference type="SUPFAM" id="SSF55174">
    <property type="entry name" value="Alpha-L RNA-binding motif"/>
    <property type="match status" value="1"/>
</dbReference>
<dbReference type="Gene3D" id="3.30.2350.10">
    <property type="entry name" value="Pseudouridine synthase"/>
    <property type="match status" value="1"/>
</dbReference>
<evidence type="ECO:0000256" key="3">
    <source>
        <dbReference type="PROSITE-ProRule" id="PRU00182"/>
    </source>
</evidence>
<dbReference type="Pfam" id="PF01479">
    <property type="entry name" value="S4"/>
    <property type="match status" value="1"/>
</dbReference>
<dbReference type="InterPro" id="IPR006225">
    <property type="entry name" value="PsdUridine_synth_RluC/D"/>
</dbReference>
<dbReference type="Proteomes" id="UP001157733">
    <property type="component" value="Chromosome"/>
</dbReference>
<dbReference type="EC" id="5.4.99.-" evidence="4"/>
<accession>A0ABN8W0A8</accession>
<dbReference type="SMART" id="SM00363">
    <property type="entry name" value="S4"/>
    <property type="match status" value="1"/>
</dbReference>
<comment type="function">
    <text evidence="4">Responsible for synthesis of pseudouridine from uracil.</text>
</comment>
<proteinExistence type="inferred from homology"/>